<evidence type="ECO:0000313" key="2">
    <source>
        <dbReference type="Proteomes" id="UP001221413"/>
    </source>
</evidence>
<evidence type="ECO:0000313" key="1">
    <source>
        <dbReference type="EMBL" id="KAJ6263930.1"/>
    </source>
</evidence>
<dbReference type="Proteomes" id="UP001221413">
    <property type="component" value="Unassembled WGS sequence"/>
</dbReference>
<name>A0AAD6J426_DREDA</name>
<gene>
    <name evidence="1" type="ORF">Dda_0067</name>
</gene>
<comment type="caution">
    <text evidence="1">The sequence shown here is derived from an EMBL/GenBank/DDBJ whole genome shotgun (WGS) entry which is preliminary data.</text>
</comment>
<accession>A0AAD6J426</accession>
<protein>
    <submittedName>
        <fullName evidence="1">Uncharacterized protein</fullName>
    </submittedName>
</protein>
<organism evidence="1 2">
    <name type="scientific">Drechslerella dactyloides</name>
    <name type="common">Nematode-trapping fungus</name>
    <name type="synonym">Arthrobotrys dactyloides</name>
    <dbReference type="NCBI Taxonomy" id="74499"/>
    <lineage>
        <taxon>Eukaryota</taxon>
        <taxon>Fungi</taxon>
        <taxon>Dikarya</taxon>
        <taxon>Ascomycota</taxon>
        <taxon>Pezizomycotina</taxon>
        <taxon>Orbiliomycetes</taxon>
        <taxon>Orbiliales</taxon>
        <taxon>Orbiliaceae</taxon>
        <taxon>Drechslerella</taxon>
    </lineage>
</organism>
<sequence>MELPRAGESPSPMEPPHANFCYAEDDYVEELFHQTKSSTKDINSNYICNADLSEDALEKIFKGAVPDFKSVEFSAGLMHTSCLIEYTMERRDRPDSNVSMTIYQCDSSSEATSCYRGSLNGYNIAPKITQPEPANSAGIGSYALGGRCRLKFVRDTVFVDIKDSSDCLTMEEFLKLGKDIDNHLIAGRVETARKKTIPSCILRCSEKMSVPVGQFLKLTVRDDEDHYNIVPEIENLDLILHLGVVKNGELWFQAFTEGVTRIGLTAIHNKTFHTTRSRLVEVTITPVQYVPGNPPKKIYQVYVPGIYEPDAQKFAYINVSDEDEPSVERYTH</sequence>
<keyword evidence="2" id="KW-1185">Reference proteome</keyword>
<proteinExistence type="predicted"/>
<reference evidence="1" key="1">
    <citation type="submission" date="2023-01" db="EMBL/GenBank/DDBJ databases">
        <title>The chitinases involved in constricting ring structure development in the nematode-trapping fungus Drechslerella dactyloides.</title>
        <authorList>
            <person name="Wang R."/>
            <person name="Zhang L."/>
            <person name="Tang P."/>
            <person name="Li S."/>
            <person name="Liang L."/>
        </authorList>
    </citation>
    <scope>NUCLEOTIDE SEQUENCE</scope>
    <source>
        <strain evidence="1">YMF1.00031</strain>
    </source>
</reference>
<dbReference type="EMBL" id="JAQGDS010000001">
    <property type="protein sequence ID" value="KAJ6263930.1"/>
    <property type="molecule type" value="Genomic_DNA"/>
</dbReference>
<dbReference type="AlphaFoldDB" id="A0AAD6J426"/>